<keyword evidence="1" id="KW-1133">Transmembrane helix</keyword>
<comment type="caution">
    <text evidence="2">The sequence shown here is derived from an EMBL/GenBank/DDBJ whole genome shotgun (WGS) entry which is preliminary data.</text>
</comment>
<feature type="transmembrane region" description="Helical" evidence="1">
    <location>
        <begin position="69"/>
        <end position="89"/>
    </location>
</feature>
<protein>
    <recommendedName>
        <fullName evidence="4">PrgI family protein</fullName>
    </recommendedName>
</protein>
<organism evidence="2 3">
    <name type="scientific">Microbacterium panaciterrae</name>
    <dbReference type="NCBI Taxonomy" id="985759"/>
    <lineage>
        <taxon>Bacteria</taxon>
        <taxon>Bacillati</taxon>
        <taxon>Actinomycetota</taxon>
        <taxon>Actinomycetes</taxon>
        <taxon>Micrococcales</taxon>
        <taxon>Microbacteriaceae</taxon>
        <taxon>Microbacterium</taxon>
    </lineage>
</organism>
<sequence length="201" mass="21288">MSTTDATPRRTARMFTAIKKIPTLIGKLGEWRIPGGPYTLVQLVTGGVVLFVGYNTMSVWGPLVGGLPLVRLVALAMASVGVIFLTGHIPSTRRTPLNLLTDWFHASTRPVAGTVDGQPVKLLKPHVVHVDVLLAELDDEGLGSAIFTVEHAPSTAKAPQIPATVVAETETAPANAPTPVPARRFTSGMDRLLEQAGAKES</sequence>
<reference evidence="3" key="1">
    <citation type="journal article" date="2019" name="Int. J. Syst. Evol. Microbiol.">
        <title>The Global Catalogue of Microorganisms (GCM) 10K type strain sequencing project: providing services to taxonomists for standard genome sequencing and annotation.</title>
        <authorList>
            <consortium name="The Broad Institute Genomics Platform"/>
            <consortium name="The Broad Institute Genome Sequencing Center for Infectious Disease"/>
            <person name="Wu L."/>
            <person name="Ma J."/>
        </authorList>
    </citation>
    <scope>NUCLEOTIDE SEQUENCE [LARGE SCALE GENOMIC DNA]</scope>
    <source>
        <strain evidence="3">JCM 17839</strain>
    </source>
</reference>
<feature type="transmembrane region" description="Helical" evidence="1">
    <location>
        <begin position="37"/>
        <end position="57"/>
    </location>
</feature>
<evidence type="ECO:0000256" key="1">
    <source>
        <dbReference type="SAM" id="Phobius"/>
    </source>
</evidence>
<name>A0ABP8PU36_9MICO</name>
<evidence type="ECO:0000313" key="2">
    <source>
        <dbReference type="EMBL" id="GAA4492251.1"/>
    </source>
</evidence>
<dbReference type="EMBL" id="BAABGP010000037">
    <property type="protein sequence ID" value="GAA4492251.1"/>
    <property type="molecule type" value="Genomic_DNA"/>
</dbReference>
<dbReference type="RefSeq" id="WP_345189001.1">
    <property type="nucleotide sequence ID" value="NZ_BAABGP010000037.1"/>
</dbReference>
<gene>
    <name evidence="2" type="ORF">GCM10023171_37090</name>
</gene>
<keyword evidence="1" id="KW-0472">Membrane</keyword>
<accession>A0ABP8PU36</accession>
<proteinExistence type="predicted"/>
<dbReference type="Proteomes" id="UP001500731">
    <property type="component" value="Unassembled WGS sequence"/>
</dbReference>
<evidence type="ECO:0008006" key="4">
    <source>
        <dbReference type="Google" id="ProtNLM"/>
    </source>
</evidence>
<keyword evidence="1" id="KW-0812">Transmembrane</keyword>
<keyword evidence="3" id="KW-1185">Reference proteome</keyword>
<evidence type="ECO:0000313" key="3">
    <source>
        <dbReference type="Proteomes" id="UP001500731"/>
    </source>
</evidence>